<name>A0ABP0FV05_CLALP</name>
<feature type="chain" id="PRO_5045980835" description="DUF3456 domain-containing protein" evidence="4">
    <location>
        <begin position="32"/>
        <end position="254"/>
    </location>
</feature>
<comment type="similarity">
    <text evidence="1">Belongs to the canopy family.</text>
</comment>
<feature type="compositionally biased region" description="Basic and acidic residues" evidence="3">
    <location>
        <begin position="76"/>
        <end position="88"/>
    </location>
</feature>
<accession>A0ABP0FV05</accession>
<gene>
    <name evidence="6" type="ORF">CVLEPA_LOCUS14537</name>
</gene>
<proteinExistence type="inferred from homology"/>
<evidence type="ECO:0000313" key="7">
    <source>
        <dbReference type="Proteomes" id="UP001642483"/>
    </source>
</evidence>
<dbReference type="PANTHER" id="PTHR15382">
    <property type="entry name" value="CTG4A-RELATED"/>
    <property type="match status" value="1"/>
</dbReference>
<feature type="domain" description="DUF3456" evidence="5">
    <location>
        <begin position="61"/>
        <end position="211"/>
    </location>
</feature>
<reference evidence="6 7" key="1">
    <citation type="submission" date="2024-02" db="EMBL/GenBank/DDBJ databases">
        <authorList>
            <person name="Daric V."/>
            <person name="Darras S."/>
        </authorList>
    </citation>
    <scope>NUCLEOTIDE SEQUENCE [LARGE SCALE GENOMIC DNA]</scope>
</reference>
<evidence type="ECO:0000256" key="3">
    <source>
        <dbReference type="SAM" id="MobiDB-lite"/>
    </source>
</evidence>
<dbReference type="PANTHER" id="PTHR15382:SF8">
    <property type="entry name" value="CANOPY B"/>
    <property type="match status" value="1"/>
</dbReference>
<keyword evidence="2 4" id="KW-0732">Signal</keyword>
<feature type="signal peptide" evidence="4">
    <location>
        <begin position="1"/>
        <end position="31"/>
    </location>
</feature>
<dbReference type="Proteomes" id="UP001642483">
    <property type="component" value="Unassembled WGS sequence"/>
</dbReference>
<dbReference type="EMBL" id="CAWYQH010000097">
    <property type="protein sequence ID" value="CAK8683465.1"/>
    <property type="molecule type" value="Genomic_DNA"/>
</dbReference>
<protein>
    <recommendedName>
        <fullName evidence="5">DUF3456 domain-containing protein</fullName>
    </recommendedName>
</protein>
<dbReference type="InterPro" id="IPR021852">
    <property type="entry name" value="DUF3456"/>
</dbReference>
<evidence type="ECO:0000256" key="1">
    <source>
        <dbReference type="ARBA" id="ARBA00007285"/>
    </source>
</evidence>
<organism evidence="6 7">
    <name type="scientific">Clavelina lepadiformis</name>
    <name type="common">Light-bulb sea squirt</name>
    <name type="synonym">Ascidia lepadiformis</name>
    <dbReference type="NCBI Taxonomy" id="159417"/>
    <lineage>
        <taxon>Eukaryota</taxon>
        <taxon>Metazoa</taxon>
        <taxon>Chordata</taxon>
        <taxon>Tunicata</taxon>
        <taxon>Ascidiacea</taxon>
        <taxon>Aplousobranchia</taxon>
        <taxon>Clavelinidae</taxon>
        <taxon>Clavelina</taxon>
    </lineage>
</organism>
<keyword evidence="7" id="KW-1185">Reference proteome</keyword>
<evidence type="ECO:0000313" key="6">
    <source>
        <dbReference type="EMBL" id="CAK8683465.1"/>
    </source>
</evidence>
<feature type="region of interest" description="Disordered" evidence="3">
    <location>
        <begin position="75"/>
        <end position="104"/>
    </location>
</feature>
<dbReference type="Pfam" id="PF11938">
    <property type="entry name" value="DUF3456"/>
    <property type="match status" value="1"/>
</dbReference>
<evidence type="ECO:0000256" key="2">
    <source>
        <dbReference type="ARBA" id="ARBA00022729"/>
    </source>
</evidence>
<comment type="caution">
    <text evidence="6">The sequence shown here is derived from an EMBL/GenBank/DDBJ whole genome shotgun (WGS) entry which is preliminary data.</text>
</comment>
<evidence type="ECO:0000259" key="5">
    <source>
        <dbReference type="Pfam" id="PF11938"/>
    </source>
</evidence>
<evidence type="ECO:0000256" key="4">
    <source>
        <dbReference type="SAM" id="SignalP"/>
    </source>
</evidence>
<feature type="compositionally biased region" description="Basic residues" evidence="3">
    <location>
        <begin position="89"/>
        <end position="101"/>
    </location>
</feature>
<sequence>MSIKQHFQKSLFTLFLLSVLVLIYLTSETECTLGKRKGKKEKTGQKPDGVAYNNKKFPTSCHVCRLMVEEINSSLKKGEKEMTEEQIKEKKRKDRRKSKAEKKREKSMPILVAIEDVCNAMLEYAPQDNKTKFRYVKMKDLKDVKVLIKSQEDGEAAGEALEETYDRFRHPETNRLMSMCDEIINAQENNILKWNTFEHKGDLLDYLCRERVFVGEPIDHDSCFEEESAKSSLWETAFDVIFEKHPELKTQDYN</sequence>